<accession>A0ABP0EG65</accession>
<name>A0ABP0EG65_9ASCO</name>
<reference evidence="2 3" key="1">
    <citation type="submission" date="2024-01" db="EMBL/GenBank/DDBJ databases">
        <authorList>
            <consortium name="Genoscope - CEA"/>
            <person name="William W."/>
        </authorList>
    </citation>
    <scope>NUCLEOTIDE SEQUENCE [LARGE SCALE GENOMIC DNA]</scope>
    <source>
        <strain evidence="2 3">29B2s-10</strain>
    </source>
</reference>
<dbReference type="EMBL" id="OZ004258">
    <property type="protein sequence ID" value="CAK7914480.1"/>
    <property type="molecule type" value="Genomic_DNA"/>
</dbReference>
<organism evidence="2 3">
    <name type="scientific">[Candida] anglica</name>
    <dbReference type="NCBI Taxonomy" id="148631"/>
    <lineage>
        <taxon>Eukaryota</taxon>
        <taxon>Fungi</taxon>
        <taxon>Dikarya</taxon>
        <taxon>Ascomycota</taxon>
        <taxon>Saccharomycotina</taxon>
        <taxon>Pichiomycetes</taxon>
        <taxon>Debaryomycetaceae</taxon>
        <taxon>Kurtzmaniella</taxon>
    </lineage>
</organism>
<evidence type="ECO:0000256" key="1">
    <source>
        <dbReference type="SAM" id="MobiDB-lite"/>
    </source>
</evidence>
<gene>
    <name evidence="2" type="ORF">CAAN4_F16622</name>
</gene>
<sequence length="476" mass="53237">MCPSKLPKGASDRLLNLLYSSASNEIAPLIPRVGQFLYEKSSSPPRHQQPQPQHQQTSTKFVSSALENSKITQENLNQFDRKTMTVLPSAGLRGSNSDHTTITTTTTHKSILDDLKSNQWNHKPSEDALKDLPKGPQTSIKSNVLRFSCKSNYLTEATFQNLYPIKRERKYLIPTIKQAQEILRGKPYKVDEIMNESNRSGIDSTSSSTITTGSSSKINTSLYSDHMTRTSSSDHAPDHMTAAESIISTTNHLPFHVIKGRTPLQLQPIGSYYLIFPTHLHACIYYLETMGKVVNGFDLSLEFISMHGKNSDLKYLSSPFLDDSMELQSTKSVSSSNDLAADDFVGSPTKSKLFHQLSSSPHHHENLPLAALLSFASSDSRTNCVLVRNLPFGLSKHTLPKLLWDYELAPLNDPSKCIVEVSSDIASSVHVVLIRFANHTNAKRFVRNFHGRKWESGVQSRSEKKLYDPLFCEILD</sequence>
<feature type="compositionally biased region" description="Low complexity" evidence="1">
    <location>
        <begin position="41"/>
        <end position="59"/>
    </location>
</feature>
<proteinExistence type="predicted"/>
<feature type="region of interest" description="Disordered" evidence="1">
    <location>
        <begin position="40"/>
        <end position="61"/>
    </location>
</feature>
<evidence type="ECO:0000313" key="2">
    <source>
        <dbReference type="EMBL" id="CAK7914480.1"/>
    </source>
</evidence>
<evidence type="ECO:0008006" key="4">
    <source>
        <dbReference type="Google" id="ProtNLM"/>
    </source>
</evidence>
<keyword evidence="3" id="KW-1185">Reference proteome</keyword>
<protein>
    <recommendedName>
        <fullName evidence="4">RRM domain-containing protein</fullName>
    </recommendedName>
</protein>
<dbReference type="Proteomes" id="UP001497600">
    <property type="component" value="Chromosome F"/>
</dbReference>
<evidence type="ECO:0000313" key="3">
    <source>
        <dbReference type="Proteomes" id="UP001497600"/>
    </source>
</evidence>